<name>A0A3Q3DGX1_HIPCM</name>
<evidence type="ECO:0000256" key="5">
    <source>
        <dbReference type="ARBA" id="ARBA00022771"/>
    </source>
</evidence>
<keyword evidence="5 11" id="KW-0863">Zinc-finger</keyword>
<dbReference type="PANTHER" id="PTHR10032:SF272">
    <property type="entry name" value="OVO-LIKE ZINC FINGER 1A-RELATED"/>
    <property type="match status" value="1"/>
</dbReference>
<dbReference type="GO" id="GO:0000981">
    <property type="term" value="F:DNA-binding transcription factor activity, RNA polymerase II-specific"/>
    <property type="evidence" value="ECO:0007669"/>
    <property type="project" value="TreeGrafter"/>
</dbReference>
<evidence type="ECO:0000256" key="12">
    <source>
        <dbReference type="SAM" id="MobiDB-lite"/>
    </source>
</evidence>
<evidence type="ECO:0000256" key="4">
    <source>
        <dbReference type="ARBA" id="ARBA00022737"/>
    </source>
</evidence>
<dbReference type="SUPFAM" id="SSF57667">
    <property type="entry name" value="beta-beta-alpha zinc fingers"/>
    <property type="match status" value="3"/>
</dbReference>
<evidence type="ECO:0000256" key="3">
    <source>
        <dbReference type="ARBA" id="ARBA00022723"/>
    </source>
</evidence>
<comment type="similarity">
    <text evidence="2">Belongs to the krueppel C2H2-type zinc-finger protein family.</text>
</comment>
<protein>
    <submittedName>
        <fullName evidence="14">Zinc finger protein 436-like</fullName>
    </submittedName>
</protein>
<evidence type="ECO:0000256" key="2">
    <source>
        <dbReference type="ARBA" id="ARBA00006991"/>
    </source>
</evidence>
<accession>A0A3Q3DGX1</accession>
<evidence type="ECO:0000256" key="1">
    <source>
        <dbReference type="ARBA" id="ARBA00004123"/>
    </source>
</evidence>
<comment type="subcellular location">
    <subcellularLocation>
        <location evidence="1">Nucleus</location>
    </subcellularLocation>
</comment>
<evidence type="ECO:0000256" key="11">
    <source>
        <dbReference type="PROSITE-ProRule" id="PRU00042"/>
    </source>
</evidence>
<feature type="region of interest" description="Disordered" evidence="12">
    <location>
        <begin position="1"/>
        <end position="168"/>
    </location>
</feature>
<dbReference type="InterPro" id="IPR013087">
    <property type="entry name" value="Znf_C2H2_type"/>
</dbReference>
<feature type="domain" description="C2H2-type" evidence="13">
    <location>
        <begin position="315"/>
        <end position="338"/>
    </location>
</feature>
<dbReference type="GO" id="GO:0042802">
    <property type="term" value="F:identical protein binding"/>
    <property type="evidence" value="ECO:0007669"/>
    <property type="project" value="UniProtKB-ARBA"/>
</dbReference>
<dbReference type="FunFam" id="3.30.160.60:FF:002716">
    <property type="entry name" value="Zinc finger protein 212"/>
    <property type="match status" value="2"/>
</dbReference>
<dbReference type="PANTHER" id="PTHR10032">
    <property type="entry name" value="ZINC FINGER PROTEIN WITH KRAB AND SCAN DOMAINS"/>
    <property type="match status" value="1"/>
</dbReference>
<dbReference type="FunFam" id="3.30.160.60:FF:000508">
    <property type="entry name" value="Myeloid zinc finger 1"/>
    <property type="match status" value="1"/>
</dbReference>
<organism evidence="14 15">
    <name type="scientific">Hippocampus comes</name>
    <name type="common">Tiger tail seahorse</name>
    <dbReference type="NCBI Taxonomy" id="109280"/>
    <lineage>
        <taxon>Eukaryota</taxon>
        <taxon>Metazoa</taxon>
        <taxon>Chordata</taxon>
        <taxon>Craniata</taxon>
        <taxon>Vertebrata</taxon>
        <taxon>Euteleostomi</taxon>
        <taxon>Actinopterygii</taxon>
        <taxon>Neopterygii</taxon>
        <taxon>Teleostei</taxon>
        <taxon>Neoteleostei</taxon>
        <taxon>Acanthomorphata</taxon>
        <taxon>Syngnathiaria</taxon>
        <taxon>Syngnathiformes</taxon>
        <taxon>Syngnathoidei</taxon>
        <taxon>Syngnathidae</taxon>
        <taxon>Hippocampus</taxon>
    </lineage>
</organism>
<keyword evidence="4" id="KW-0677">Repeat</keyword>
<dbReference type="GO" id="GO:0000978">
    <property type="term" value="F:RNA polymerase II cis-regulatory region sequence-specific DNA binding"/>
    <property type="evidence" value="ECO:0007669"/>
    <property type="project" value="TreeGrafter"/>
</dbReference>
<sequence>MQQLSVGQEESAPPRVKEEAEDPLAFHIKEEQEEADVTKSYSLSVRRERLCRQPRLESSTLEQADQRPSRIKEEEADPRPPCVKEEEEELPLHVIVMKSEDDEDKPGEWSQLHHQSPSGGPPPDNLFAPLSDSDDVEFPSRSNADRDGGDDQAPKGSGRETARRRKKTSLTIKKHVVCSVCGKNVAKEKIIRHMRTHTGEKPYSCSVCSKTFSSRDYVSTHMRTHTGEKPFGCTFCNKTFSHKSHVITHVRIHTGEKPYRCSVCGKTFASKDYVNLHMRTHTGEKPFGCSMCERTFSQKTHLATHMRTHTGEKPFSCTVCGKSYAHKNSLTTHMWGHC</sequence>
<dbReference type="Gene3D" id="3.30.160.60">
    <property type="entry name" value="Classic Zinc Finger"/>
    <property type="match status" value="6"/>
</dbReference>
<dbReference type="GeneTree" id="ENSGT01150000286959"/>
<keyword evidence="6" id="KW-0862">Zinc</keyword>
<dbReference type="GO" id="GO:0009913">
    <property type="term" value="P:epidermal cell differentiation"/>
    <property type="evidence" value="ECO:0007669"/>
    <property type="project" value="TreeGrafter"/>
</dbReference>
<reference evidence="14" key="1">
    <citation type="submission" date="2025-08" db="UniProtKB">
        <authorList>
            <consortium name="Ensembl"/>
        </authorList>
    </citation>
    <scope>IDENTIFICATION</scope>
</reference>
<keyword evidence="8" id="KW-0238">DNA-binding</keyword>
<keyword evidence="10" id="KW-0539">Nucleus</keyword>
<evidence type="ECO:0000259" key="13">
    <source>
        <dbReference type="PROSITE" id="PS50157"/>
    </source>
</evidence>
<keyword evidence="7" id="KW-0805">Transcription regulation</keyword>
<dbReference type="SMART" id="SM00355">
    <property type="entry name" value="ZnF_C2H2"/>
    <property type="match status" value="6"/>
</dbReference>
<feature type="domain" description="C2H2-type" evidence="13">
    <location>
        <begin position="203"/>
        <end position="230"/>
    </location>
</feature>
<feature type="domain" description="C2H2-type" evidence="13">
    <location>
        <begin position="176"/>
        <end position="202"/>
    </location>
</feature>
<feature type="domain" description="C2H2-type" evidence="13">
    <location>
        <begin position="259"/>
        <end position="286"/>
    </location>
</feature>
<evidence type="ECO:0000256" key="8">
    <source>
        <dbReference type="ARBA" id="ARBA00023125"/>
    </source>
</evidence>
<dbReference type="InterPro" id="IPR036236">
    <property type="entry name" value="Znf_C2H2_sf"/>
</dbReference>
<reference evidence="14" key="2">
    <citation type="submission" date="2025-09" db="UniProtKB">
        <authorList>
            <consortium name="Ensembl"/>
        </authorList>
    </citation>
    <scope>IDENTIFICATION</scope>
</reference>
<keyword evidence="3" id="KW-0479">Metal-binding</keyword>
<dbReference type="GO" id="GO:0005634">
    <property type="term" value="C:nucleus"/>
    <property type="evidence" value="ECO:0007669"/>
    <property type="project" value="UniProtKB-SubCell"/>
</dbReference>
<evidence type="ECO:0000256" key="7">
    <source>
        <dbReference type="ARBA" id="ARBA00023015"/>
    </source>
</evidence>
<feature type="compositionally biased region" description="Basic and acidic residues" evidence="12">
    <location>
        <begin position="45"/>
        <end position="55"/>
    </location>
</feature>
<proteinExistence type="inferred from homology"/>
<keyword evidence="15" id="KW-1185">Reference proteome</keyword>
<evidence type="ECO:0000313" key="14">
    <source>
        <dbReference type="Ensembl" id="ENSHCOP00000011875.1"/>
    </source>
</evidence>
<dbReference type="GO" id="GO:0008270">
    <property type="term" value="F:zinc ion binding"/>
    <property type="evidence" value="ECO:0007669"/>
    <property type="project" value="UniProtKB-KW"/>
</dbReference>
<dbReference type="Proteomes" id="UP000264820">
    <property type="component" value="Unplaced"/>
</dbReference>
<dbReference type="OMA" id="MCERTFS"/>
<dbReference type="Ensembl" id="ENSHCOT00000018745.1">
    <property type="protein sequence ID" value="ENSHCOP00000011875.1"/>
    <property type="gene ID" value="ENSHCOG00000014792.1"/>
</dbReference>
<feature type="domain" description="C2H2-type" evidence="13">
    <location>
        <begin position="231"/>
        <end position="258"/>
    </location>
</feature>
<keyword evidence="9" id="KW-0804">Transcription</keyword>
<evidence type="ECO:0000256" key="6">
    <source>
        <dbReference type="ARBA" id="ARBA00022833"/>
    </source>
</evidence>
<evidence type="ECO:0000313" key="15">
    <source>
        <dbReference type="Proteomes" id="UP000264820"/>
    </source>
</evidence>
<feature type="domain" description="C2H2-type" evidence="13">
    <location>
        <begin position="287"/>
        <end position="314"/>
    </location>
</feature>
<dbReference type="FunFam" id="3.30.160.60:FF:002343">
    <property type="entry name" value="Zinc finger protein 33A"/>
    <property type="match status" value="1"/>
</dbReference>
<dbReference type="PROSITE" id="PS50157">
    <property type="entry name" value="ZINC_FINGER_C2H2_2"/>
    <property type="match status" value="6"/>
</dbReference>
<dbReference type="InterPro" id="IPR027756">
    <property type="entry name" value="Ovo-like"/>
</dbReference>
<feature type="compositionally biased region" description="Basic and acidic residues" evidence="12">
    <location>
        <begin position="64"/>
        <end position="73"/>
    </location>
</feature>
<dbReference type="Pfam" id="PF00096">
    <property type="entry name" value="zf-C2H2"/>
    <property type="match status" value="5"/>
</dbReference>
<evidence type="ECO:0000256" key="9">
    <source>
        <dbReference type="ARBA" id="ARBA00023163"/>
    </source>
</evidence>
<feature type="compositionally biased region" description="Basic and acidic residues" evidence="12">
    <location>
        <begin position="143"/>
        <end position="161"/>
    </location>
</feature>
<dbReference type="AlphaFoldDB" id="A0A3Q3DGX1"/>
<evidence type="ECO:0000256" key="10">
    <source>
        <dbReference type="ARBA" id="ARBA00023242"/>
    </source>
</evidence>
<dbReference type="FunFam" id="3.30.160.60:FF:000912">
    <property type="entry name" value="Zinc finger protein 660"/>
    <property type="match status" value="1"/>
</dbReference>
<dbReference type="PROSITE" id="PS00028">
    <property type="entry name" value="ZINC_FINGER_C2H2_1"/>
    <property type="match status" value="5"/>
</dbReference>